<dbReference type="EMBL" id="AWUE01021169">
    <property type="protein sequence ID" value="OMO63127.1"/>
    <property type="molecule type" value="Genomic_DNA"/>
</dbReference>
<protein>
    <submittedName>
        <fullName evidence="1">Uncharacterized protein</fullName>
    </submittedName>
</protein>
<proteinExistence type="predicted"/>
<reference evidence="2" key="1">
    <citation type="submission" date="2013-09" db="EMBL/GenBank/DDBJ databases">
        <title>Corchorus olitorius genome sequencing.</title>
        <authorList>
            <person name="Alam M."/>
            <person name="Haque M.S."/>
            <person name="Islam M.S."/>
            <person name="Emdad E.M."/>
            <person name="Islam M.M."/>
            <person name="Ahmed B."/>
            <person name="Halim A."/>
            <person name="Hossen Q.M.M."/>
            <person name="Hossain M.Z."/>
            <person name="Ahmed R."/>
            <person name="Khan M.M."/>
            <person name="Islam R."/>
            <person name="Rashid M.M."/>
            <person name="Khan S.A."/>
            <person name="Rahman M.S."/>
            <person name="Alam M."/>
            <person name="Yahiya A.S."/>
            <person name="Khan M.S."/>
            <person name="Azam M.S."/>
            <person name="Haque T."/>
            <person name="Lashkar M.Z.H."/>
            <person name="Akhand A.I."/>
            <person name="Morshed G."/>
            <person name="Roy S."/>
            <person name="Uddin K.S."/>
            <person name="Rabeya T."/>
            <person name="Hossain A.S."/>
            <person name="Chowdhury A."/>
            <person name="Snigdha A.R."/>
            <person name="Mortoza M.S."/>
            <person name="Matin S.A."/>
            <person name="Hoque S.M.E."/>
            <person name="Islam M.K."/>
            <person name="Roy D.K."/>
            <person name="Haider R."/>
            <person name="Moosa M.M."/>
            <person name="Elias S.M."/>
            <person name="Hasan A.M."/>
            <person name="Jahan S."/>
            <person name="Shafiuddin M."/>
            <person name="Mahmood N."/>
            <person name="Shommy N.S."/>
        </authorList>
    </citation>
    <scope>NUCLEOTIDE SEQUENCE [LARGE SCALE GENOMIC DNA]</scope>
    <source>
        <strain evidence="2">cv. O-4</strain>
    </source>
</reference>
<gene>
    <name evidence="1" type="ORF">COLO4_32708</name>
</gene>
<name>A0A1R3GYK3_9ROSI</name>
<dbReference type="AlphaFoldDB" id="A0A1R3GYK3"/>
<evidence type="ECO:0000313" key="2">
    <source>
        <dbReference type="Proteomes" id="UP000187203"/>
    </source>
</evidence>
<keyword evidence="2" id="KW-1185">Reference proteome</keyword>
<organism evidence="1 2">
    <name type="scientific">Corchorus olitorius</name>
    <dbReference type="NCBI Taxonomy" id="93759"/>
    <lineage>
        <taxon>Eukaryota</taxon>
        <taxon>Viridiplantae</taxon>
        <taxon>Streptophyta</taxon>
        <taxon>Embryophyta</taxon>
        <taxon>Tracheophyta</taxon>
        <taxon>Spermatophyta</taxon>
        <taxon>Magnoliopsida</taxon>
        <taxon>eudicotyledons</taxon>
        <taxon>Gunneridae</taxon>
        <taxon>Pentapetalae</taxon>
        <taxon>rosids</taxon>
        <taxon>malvids</taxon>
        <taxon>Malvales</taxon>
        <taxon>Malvaceae</taxon>
        <taxon>Grewioideae</taxon>
        <taxon>Apeibeae</taxon>
        <taxon>Corchorus</taxon>
    </lineage>
</organism>
<accession>A0A1R3GYK3</accession>
<sequence>MSLFPFFFYNLFSRFESRSQISSQRLSTLTPFLAVQGKRVKTQQGEEVETVVEIGNRSNETKGTADVAAEVEWGSWELTRGCQHCKGPLFVLLCMFLNGMRVHVNANCNLKYQAALFYDIYVYECLVEE</sequence>
<evidence type="ECO:0000313" key="1">
    <source>
        <dbReference type="EMBL" id="OMO63127.1"/>
    </source>
</evidence>
<comment type="caution">
    <text evidence="1">The sequence shown here is derived from an EMBL/GenBank/DDBJ whole genome shotgun (WGS) entry which is preliminary data.</text>
</comment>
<dbReference type="Proteomes" id="UP000187203">
    <property type="component" value="Unassembled WGS sequence"/>
</dbReference>